<evidence type="ECO:0000313" key="3">
    <source>
        <dbReference type="Proteomes" id="UP000666369"/>
    </source>
</evidence>
<gene>
    <name evidence="2" type="ORF">GW587_12815</name>
</gene>
<dbReference type="InterPro" id="IPR001932">
    <property type="entry name" value="PPM-type_phosphatase-like_dom"/>
</dbReference>
<protein>
    <submittedName>
        <fullName evidence="2">Serine/threonine-protein phosphatase</fullName>
    </submittedName>
</protein>
<dbReference type="PROSITE" id="PS51746">
    <property type="entry name" value="PPM_2"/>
    <property type="match status" value="1"/>
</dbReference>
<dbReference type="Proteomes" id="UP000666369">
    <property type="component" value="Unassembled WGS sequence"/>
</dbReference>
<organism evidence="2 3">
    <name type="scientific">Duganella aceris</name>
    <dbReference type="NCBI Taxonomy" id="2703883"/>
    <lineage>
        <taxon>Bacteria</taxon>
        <taxon>Pseudomonadati</taxon>
        <taxon>Pseudomonadota</taxon>
        <taxon>Betaproteobacteria</taxon>
        <taxon>Burkholderiales</taxon>
        <taxon>Oxalobacteraceae</taxon>
        <taxon>Telluria group</taxon>
        <taxon>Duganella</taxon>
    </lineage>
</organism>
<dbReference type="PANTHER" id="PTHR13832:SF827">
    <property type="entry name" value="PROTEIN PHOSPHATASE 1L"/>
    <property type="match status" value="1"/>
</dbReference>
<evidence type="ECO:0000259" key="1">
    <source>
        <dbReference type="PROSITE" id="PS51746"/>
    </source>
</evidence>
<dbReference type="SMART" id="SM00331">
    <property type="entry name" value="PP2C_SIG"/>
    <property type="match status" value="1"/>
</dbReference>
<dbReference type="Pfam" id="PF13672">
    <property type="entry name" value="PP2C_2"/>
    <property type="match status" value="1"/>
</dbReference>
<proteinExistence type="predicted"/>
<comment type="caution">
    <text evidence="2">The sequence shown here is derived from an EMBL/GenBank/DDBJ whole genome shotgun (WGS) entry which is preliminary data.</text>
</comment>
<feature type="domain" description="PPM-type phosphatase" evidence="1">
    <location>
        <begin position="10"/>
        <end position="240"/>
    </location>
</feature>
<dbReference type="SUPFAM" id="SSF81606">
    <property type="entry name" value="PP2C-like"/>
    <property type="match status" value="1"/>
</dbReference>
<dbReference type="EMBL" id="JAADJT010000005">
    <property type="protein sequence ID" value="NGZ85131.1"/>
    <property type="molecule type" value="Genomic_DNA"/>
</dbReference>
<accession>A0ABX0FKQ1</accession>
<dbReference type="CDD" id="cd00143">
    <property type="entry name" value="PP2Cc"/>
    <property type="match status" value="1"/>
</dbReference>
<dbReference type="Gene3D" id="3.60.40.10">
    <property type="entry name" value="PPM-type phosphatase domain"/>
    <property type="match status" value="1"/>
</dbReference>
<dbReference type="PANTHER" id="PTHR13832">
    <property type="entry name" value="PROTEIN PHOSPHATASE 2C"/>
    <property type="match status" value="1"/>
</dbReference>
<keyword evidence="3" id="KW-1185">Reference proteome</keyword>
<sequence length="254" mass="26665">MTFEPEFRWTSAARTDIGLVRSRNEDCLLEHAARGLWAVADGMGGHAYGDVASRMVIAALDTLPAAGPAGLRQSIAVALEQLRSVNGQLRAEAAARKVTMMGSTVVVLLAYGGEAGYLWAGDSRIYLYRNGRLQQLTRDHSQAEELRARGAALRADAPVPNGITRALGAADTIDIEHGSLPVRDGDLFLLCSDGLSNPVNEQGIADALATGDCGAAVAELIAKALANGGRDNISVVVARADDVCSDKTMLNPAL</sequence>
<dbReference type="RefSeq" id="WP_166103263.1">
    <property type="nucleotide sequence ID" value="NZ_JAADJT010000005.1"/>
</dbReference>
<evidence type="ECO:0000313" key="2">
    <source>
        <dbReference type="EMBL" id="NGZ85131.1"/>
    </source>
</evidence>
<dbReference type="InterPro" id="IPR015655">
    <property type="entry name" value="PP2C"/>
</dbReference>
<dbReference type="SMART" id="SM00332">
    <property type="entry name" value="PP2Cc"/>
    <property type="match status" value="1"/>
</dbReference>
<name>A0ABX0FKQ1_9BURK</name>
<reference evidence="3" key="1">
    <citation type="submission" date="2023-07" db="EMBL/GenBank/DDBJ databases">
        <title>Duganella aceri sp. nov., isolated from tree sap.</title>
        <authorList>
            <person name="Kim I.S."/>
        </authorList>
    </citation>
    <scope>NUCLEOTIDE SEQUENCE [LARGE SCALE GENOMIC DNA]</scope>
    <source>
        <strain evidence="3">SAP-35</strain>
    </source>
</reference>
<dbReference type="InterPro" id="IPR036457">
    <property type="entry name" value="PPM-type-like_dom_sf"/>
</dbReference>